<reference evidence="2" key="3">
    <citation type="submission" date="2015-06" db="UniProtKB">
        <authorList>
            <consortium name="EnsemblMetazoa"/>
        </authorList>
    </citation>
    <scope>IDENTIFICATION</scope>
</reference>
<evidence type="ECO:0000313" key="3">
    <source>
        <dbReference type="Proteomes" id="UP000015101"/>
    </source>
</evidence>
<keyword evidence="3" id="KW-1185">Reference proteome</keyword>
<dbReference type="EnsemblMetazoa" id="HelroT164980">
    <property type="protein sequence ID" value="HelroP164980"/>
    <property type="gene ID" value="HelroG164980"/>
</dbReference>
<dbReference type="InParanoid" id="T1EW21"/>
<dbReference type="KEGG" id="hro:HELRODRAFT_164980"/>
<dbReference type="AlphaFoldDB" id="T1EW21"/>
<name>T1EW21_HELRO</name>
<organism evidence="2 3">
    <name type="scientific">Helobdella robusta</name>
    <name type="common">Californian leech</name>
    <dbReference type="NCBI Taxonomy" id="6412"/>
    <lineage>
        <taxon>Eukaryota</taxon>
        <taxon>Metazoa</taxon>
        <taxon>Spiralia</taxon>
        <taxon>Lophotrochozoa</taxon>
        <taxon>Annelida</taxon>
        <taxon>Clitellata</taxon>
        <taxon>Hirudinea</taxon>
        <taxon>Rhynchobdellida</taxon>
        <taxon>Glossiphoniidae</taxon>
        <taxon>Helobdella</taxon>
    </lineage>
</organism>
<sequence>MERKYLCRVFVDTVKDAAVFSHTASSIDALVAVAILAASAIVDTVGSVSVISTVVIAHATCRSIPHTLTFLTQAVIPLAGTRRFTISSTDLRVGIYGPGKKDVSPILPGVRTGLPHARKSSFKR</sequence>
<gene>
    <name evidence="2" type="primary">20200771</name>
    <name evidence="1" type="ORF">HELRODRAFT_164980</name>
</gene>
<accession>T1EW21</accession>
<dbReference type="HOGENOM" id="CLU_2123758_0_0_1"/>
<dbReference type="RefSeq" id="XP_009029139.1">
    <property type="nucleotide sequence ID" value="XM_009030891.1"/>
</dbReference>
<dbReference type="EMBL" id="KB097639">
    <property type="protein sequence ID" value="ESN92849.1"/>
    <property type="molecule type" value="Genomic_DNA"/>
</dbReference>
<dbReference type="Proteomes" id="UP000015101">
    <property type="component" value="Unassembled WGS sequence"/>
</dbReference>
<evidence type="ECO:0000313" key="1">
    <source>
        <dbReference type="EMBL" id="ESN92849.1"/>
    </source>
</evidence>
<proteinExistence type="predicted"/>
<dbReference type="CTD" id="20200771"/>
<protein>
    <submittedName>
        <fullName evidence="1 2">Uncharacterized protein</fullName>
    </submittedName>
</protein>
<reference evidence="3" key="1">
    <citation type="submission" date="2012-12" db="EMBL/GenBank/DDBJ databases">
        <authorList>
            <person name="Hellsten U."/>
            <person name="Grimwood J."/>
            <person name="Chapman J.A."/>
            <person name="Shapiro H."/>
            <person name="Aerts A."/>
            <person name="Otillar R.P."/>
            <person name="Terry A.Y."/>
            <person name="Boore J.L."/>
            <person name="Simakov O."/>
            <person name="Marletaz F."/>
            <person name="Cho S.-J."/>
            <person name="Edsinger-Gonzales E."/>
            <person name="Havlak P."/>
            <person name="Kuo D.-H."/>
            <person name="Larsson T."/>
            <person name="Lv J."/>
            <person name="Arendt D."/>
            <person name="Savage R."/>
            <person name="Osoegawa K."/>
            <person name="de Jong P."/>
            <person name="Lindberg D.R."/>
            <person name="Seaver E.C."/>
            <person name="Weisblat D.A."/>
            <person name="Putnam N.H."/>
            <person name="Grigoriev I.V."/>
            <person name="Rokhsar D.S."/>
        </authorList>
    </citation>
    <scope>NUCLEOTIDE SEQUENCE</scope>
</reference>
<evidence type="ECO:0000313" key="2">
    <source>
        <dbReference type="EnsemblMetazoa" id="HelroP164980"/>
    </source>
</evidence>
<dbReference type="GeneID" id="20200771"/>
<dbReference type="EMBL" id="AMQM01001893">
    <property type="status" value="NOT_ANNOTATED_CDS"/>
    <property type="molecule type" value="Genomic_DNA"/>
</dbReference>
<reference evidence="1 3" key="2">
    <citation type="journal article" date="2013" name="Nature">
        <title>Insights into bilaterian evolution from three spiralian genomes.</title>
        <authorList>
            <person name="Simakov O."/>
            <person name="Marletaz F."/>
            <person name="Cho S.J."/>
            <person name="Edsinger-Gonzales E."/>
            <person name="Havlak P."/>
            <person name="Hellsten U."/>
            <person name="Kuo D.H."/>
            <person name="Larsson T."/>
            <person name="Lv J."/>
            <person name="Arendt D."/>
            <person name="Savage R."/>
            <person name="Osoegawa K."/>
            <person name="de Jong P."/>
            <person name="Grimwood J."/>
            <person name="Chapman J.A."/>
            <person name="Shapiro H."/>
            <person name="Aerts A."/>
            <person name="Otillar R.P."/>
            <person name="Terry A.Y."/>
            <person name="Boore J.L."/>
            <person name="Grigoriev I.V."/>
            <person name="Lindberg D.R."/>
            <person name="Seaver E.C."/>
            <person name="Weisblat D.A."/>
            <person name="Putnam N.H."/>
            <person name="Rokhsar D.S."/>
        </authorList>
    </citation>
    <scope>NUCLEOTIDE SEQUENCE</scope>
</reference>